<sequence>MDSELWASLLSATKRRIALQPYRLDRTLSHDDLEAHGDMQVEFNCPFCSGSFDIGSLCSHIEEEHCFEPKAAVCPVCSTKVKKDMRRRFRMAVTSVGSTFSSIVKERGVATLQVHASGNNYSHLGTDSLANILFGLQPSEGGEVCKPAATSLMDKECTTHQSNSSNFTTSEKSQRQLEAATLRASFVEQLVFSTIFTDA</sequence>
<proteinExistence type="predicted"/>
<name>A0A9D4UC88_ADICA</name>
<dbReference type="AlphaFoldDB" id="A0A9D4UC88"/>
<evidence type="ECO:0000313" key="2">
    <source>
        <dbReference type="EMBL" id="KAI5065346.1"/>
    </source>
</evidence>
<comment type="caution">
    <text evidence="2">The sequence shown here is derived from an EMBL/GenBank/DDBJ whole genome shotgun (WGS) entry which is preliminary data.</text>
</comment>
<accession>A0A9D4UC88</accession>
<gene>
    <name evidence="2" type="ORF">GOP47_0020041</name>
</gene>
<dbReference type="InterPro" id="IPR008598">
    <property type="entry name" value="Di19_Zn-bd"/>
</dbReference>
<dbReference type="PANTHER" id="PTHR31875">
    <property type="entry name" value="PROTEIN DEHYDRATION-INDUCED 19"/>
    <property type="match status" value="1"/>
</dbReference>
<reference evidence="2" key="1">
    <citation type="submission" date="2021-01" db="EMBL/GenBank/DDBJ databases">
        <title>Adiantum capillus-veneris genome.</title>
        <authorList>
            <person name="Fang Y."/>
            <person name="Liao Q."/>
        </authorList>
    </citation>
    <scope>NUCLEOTIDE SEQUENCE</scope>
    <source>
        <strain evidence="2">H3</strain>
        <tissue evidence="2">Leaf</tissue>
    </source>
</reference>
<dbReference type="EMBL" id="JABFUD020000019">
    <property type="protein sequence ID" value="KAI5065346.1"/>
    <property type="molecule type" value="Genomic_DNA"/>
</dbReference>
<dbReference type="PANTHER" id="PTHR31875:SF6">
    <property type="entry name" value="PROTEIN DEHYDRATION-INDUCED 19"/>
    <property type="match status" value="1"/>
</dbReference>
<dbReference type="Pfam" id="PF05605">
    <property type="entry name" value="zf-Di19"/>
    <property type="match status" value="1"/>
</dbReference>
<evidence type="ECO:0000313" key="3">
    <source>
        <dbReference type="Proteomes" id="UP000886520"/>
    </source>
</evidence>
<protein>
    <recommendedName>
        <fullName evidence="1">Di19 zinc-binding domain-containing protein</fullName>
    </recommendedName>
</protein>
<keyword evidence="3" id="KW-1185">Reference proteome</keyword>
<dbReference type="Proteomes" id="UP000886520">
    <property type="component" value="Chromosome 19"/>
</dbReference>
<feature type="domain" description="Di19 zinc-binding" evidence="1">
    <location>
        <begin position="42"/>
        <end position="91"/>
    </location>
</feature>
<dbReference type="OrthoDB" id="9049620at2759"/>
<organism evidence="2 3">
    <name type="scientific">Adiantum capillus-veneris</name>
    <name type="common">Maidenhair fern</name>
    <dbReference type="NCBI Taxonomy" id="13818"/>
    <lineage>
        <taxon>Eukaryota</taxon>
        <taxon>Viridiplantae</taxon>
        <taxon>Streptophyta</taxon>
        <taxon>Embryophyta</taxon>
        <taxon>Tracheophyta</taxon>
        <taxon>Polypodiopsida</taxon>
        <taxon>Polypodiidae</taxon>
        <taxon>Polypodiales</taxon>
        <taxon>Pteridineae</taxon>
        <taxon>Pteridaceae</taxon>
        <taxon>Vittarioideae</taxon>
        <taxon>Adiantum</taxon>
    </lineage>
</organism>
<evidence type="ECO:0000259" key="1">
    <source>
        <dbReference type="Pfam" id="PF05605"/>
    </source>
</evidence>
<dbReference type="InterPro" id="IPR033347">
    <property type="entry name" value="Di19"/>
</dbReference>